<dbReference type="AlphaFoldDB" id="A0A9D9DKW4"/>
<dbReference type="InterPro" id="IPR036514">
    <property type="entry name" value="SGNH_hydro_sf"/>
</dbReference>
<feature type="domain" description="GSCFA" evidence="1">
    <location>
        <begin position="21"/>
        <end position="260"/>
    </location>
</feature>
<evidence type="ECO:0000313" key="3">
    <source>
        <dbReference type="Proteomes" id="UP000823635"/>
    </source>
</evidence>
<dbReference type="Proteomes" id="UP000823635">
    <property type="component" value="Unassembled WGS sequence"/>
</dbReference>
<protein>
    <submittedName>
        <fullName evidence="2">GSCFA domain-containing protein</fullName>
    </submittedName>
</protein>
<comment type="caution">
    <text evidence="2">The sequence shown here is derived from an EMBL/GenBank/DDBJ whole genome shotgun (WGS) entry which is preliminary data.</text>
</comment>
<evidence type="ECO:0000259" key="1">
    <source>
        <dbReference type="Pfam" id="PF08885"/>
    </source>
</evidence>
<sequence length="290" mass="33262">MELTTKVTITGPARKLTFKNKILMVGSCFADEVGNLLKIHGFNACINPFGTLYNPISVISSLDRLASGTPFTPEEVICTGPRKATVQLYCSFRHHSRFARSDAREFLDNANERLKDAAQFFKEADTIIITLGTAWVFRHLATDTIVSNCHKIEPKEFRREFLQPEETVQLLEKFTTKHPDKEFILTVSPIRHLKDGAHGNNISKAALLLAVDWLQRKGYGNISYFPAYEIMLDELRDYRFYAEDMVHPSQQAVKYIFERFTESFIAPSEYEQMRLNLKKHKQTAHIPISV</sequence>
<dbReference type="SUPFAM" id="SSF52266">
    <property type="entry name" value="SGNH hydrolase"/>
    <property type="match status" value="1"/>
</dbReference>
<dbReference type="Gene3D" id="3.40.50.1110">
    <property type="entry name" value="SGNH hydrolase"/>
    <property type="match status" value="1"/>
</dbReference>
<dbReference type="GO" id="GO:0016788">
    <property type="term" value="F:hydrolase activity, acting on ester bonds"/>
    <property type="evidence" value="ECO:0007669"/>
    <property type="project" value="UniProtKB-ARBA"/>
</dbReference>
<reference evidence="2" key="1">
    <citation type="submission" date="2020-10" db="EMBL/GenBank/DDBJ databases">
        <authorList>
            <person name="Gilroy R."/>
        </authorList>
    </citation>
    <scope>NUCLEOTIDE SEQUENCE</scope>
    <source>
        <strain evidence="2">15467</strain>
    </source>
</reference>
<name>A0A9D9DKW4_9BACT</name>
<dbReference type="EMBL" id="JADINB010000143">
    <property type="protein sequence ID" value="MBO8429594.1"/>
    <property type="molecule type" value="Genomic_DNA"/>
</dbReference>
<dbReference type="InterPro" id="IPR014982">
    <property type="entry name" value="GSCFA"/>
</dbReference>
<organism evidence="2 3">
    <name type="scientific">Candidatus Egerieousia excrementavium</name>
    <dbReference type="NCBI Taxonomy" id="2840778"/>
    <lineage>
        <taxon>Bacteria</taxon>
        <taxon>Pseudomonadati</taxon>
        <taxon>Bacteroidota</taxon>
        <taxon>Bacteroidia</taxon>
        <taxon>Bacteroidales</taxon>
        <taxon>Candidatus Egerieousia</taxon>
    </lineage>
</organism>
<gene>
    <name evidence="2" type="ORF">IAC68_06670</name>
</gene>
<accession>A0A9D9DKW4</accession>
<reference evidence="2" key="2">
    <citation type="journal article" date="2021" name="PeerJ">
        <title>Extensive microbial diversity within the chicken gut microbiome revealed by metagenomics and culture.</title>
        <authorList>
            <person name="Gilroy R."/>
            <person name="Ravi A."/>
            <person name="Getino M."/>
            <person name="Pursley I."/>
            <person name="Horton D.L."/>
            <person name="Alikhan N.F."/>
            <person name="Baker D."/>
            <person name="Gharbi K."/>
            <person name="Hall N."/>
            <person name="Watson M."/>
            <person name="Adriaenssens E.M."/>
            <person name="Foster-Nyarko E."/>
            <person name="Jarju S."/>
            <person name="Secka A."/>
            <person name="Antonio M."/>
            <person name="Oren A."/>
            <person name="Chaudhuri R.R."/>
            <person name="La Ragione R."/>
            <person name="Hildebrand F."/>
            <person name="Pallen M.J."/>
        </authorList>
    </citation>
    <scope>NUCLEOTIDE SEQUENCE</scope>
    <source>
        <strain evidence="2">15467</strain>
    </source>
</reference>
<dbReference type="Pfam" id="PF08885">
    <property type="entry name" value="GSCFA"/>
    <property type="match status" value="1"/>
</dbReference>
<proteinExistence type="predicted"/>
<evidence type="ECO:0000313" key="2">
    <source>
        <dbReference type="EMBL" id="MBO8429594.1"/>
    </source>
</evidence>